<gene>
    <name evidence="1" type="ORF">J2750_002134</name>
</gene>
<evidence type="ECO:0008006" key="3">
    <source>
        <dbReference type="Google" id="ProtNLM"/>
    </source>
</evidence>
<name>A0AA90U101_9EURY</name>
<sequence>MDSYDETVKTAGEVAKLATKSLDVVGQFGGFLSKIFGTPAKDAYGIVGDQIDFIQWERRTRMVEIVNQYHEKKGFPPVRPISPKFAIPMIMNAGLEEDDDLQDIWCRLIANSMDANFDFEIRYAFIEMIKSLSSLDAQILSLVYRGASKYSSIPSRNFAEDDDVFDNETDYVVRKERMQSYFMSKVVIKHKLGCTGELLDVSIHNLLRVQCLNDSSLEDALSAFETIDDFDDFGDLNLMVPRGYYSLTPLGIVFVEACIIM</sequence>
<proteinExistence type="predicted"/>
<accession>A0AA90U101</accession>
<keyword evidence="2" id="KW-1185">Reference proteome</keyword>
<dbReference type="AlphaFoldDB" id="A0AA90U101"/>
<comment type="caution">
    <text evidence="1">The sequence shown here is derived from an EMBL/GenBank/DDBJ whole genome shotgun (WGS) entry which is preliminary data.</text>
</comment>
<dbReference type="Pfam" id="PF14337">
    <property type="entry name" value="Abi_alpha"/>
    <property type="match status" value="1"/>
</dbReference>
<dbReference type="RefSeq" id="WP_270095354.1">
    <property type="nucleotide sequence ID" value="NZ_JAQFFK010000001.1"/>
</dbReference>
<evidence type="ECO:0000313" key="2">
    <source>
        <dbReference type="Proteomes" id="UP001185015"/>
    </source>
</evidence>
<protein>
    <recommendedName>
        <fullName evidence="3">DUF4393 domain-containing protein</fullName>
    </recommendedName>
</protein>
<organism evidence="1 2">
    <name type="scientific">Methanococcoides alaskense</name>
    <dbReference type="NCBI Taxonomy" id="325778"/>
    <lineage>
        <taxon>Archaea</taxon>
        <taxon>Methanobacteriati</taxon>
        <taxon>Methanobacteriota</taxon>
        <taxon>Stenosarchaea group</taxon>
        <taxon>Methanomicrobia</taxon>
        <taxon>Methanosarcinales</taxon>
        <taxon>Methanosarcinaceae</taxon>
        <taxon>Methanococcoides</taxon>
    </lineage>
</organism>
<reference evidence="1 2" key="1">
    <citation type="submission" date="2023-07" db="EMBL/GenBank/DDBJ databases">
        <title>Genomic Encyclopedia of Type Strains, Phase IV (KMG-IV): sequencing the most valuable type-strain genomes for metagenomic binning, comparative biology and taxonomic classification.</title>
        <authorList>
            <person name="Goeker M."/>
        </authorList>
    </citation>
    <scope>NUCLEOTIDE SEQUENCE [LARGE SCALE GENOMIC DNA]</scope>
    <source>
        <strain evidence="1 2">DSM 17273</strain>
    </source>
</reference>
<dbReference type="InterPro" id="IPR025506">
    <property type="entry name" value="Abi_alpha"/>
</dbReference>
<dbReference type="EMBL" id="JAVDQI010000010">
    <property type="protein sequence ID" value="MDR6223661.1"/>
    <property type="molecule type" value="Genomic_DNA"/>
</dbReference>
<evidence type="ECO:0000313" key="1">
    <source>
        <dbReference type="EMBL" id="MDR6223661.1"/>
    </source>
</evidence>
<dbReference type="Proteomes" id="UP001185015">
    <property type="component" value="Unassembled WGS sequence"/>
</dbReference>